<sequence length="184" mass="20732">MESAHAAGEQTAGKRHGEPLDAIDEMIGLWRACLPEAEVRSLEVVSRMLRITRLFDRDRDKTLSRFGLEPWSFDMLAALRRDPRQRSTPGDLMAATLVTSGTMTTRLKSLEHRGWITRTPDPDDRRIVVVELTTAGRKVTDEAFGEVLSCQRELIRSLSAEEFRAAAQILKKILLDHEGPARLP</sequence>
<proteinExistence type="predicted"/>
<keyword evidence="2" id="KW-0238">DNA-binding</keyword>
<dbReference type="Pfam" id="PF12802">
    <property type="entry name" value="MarR_2"/>
    <property type="match status" value="1"/>
</dbReference>
<name>A0ABV4SJX2_9ACTN</name>
<dbReference type="PANTHER" id="PTHR42756:SF1">
    <property type="entry name" value="TRANSCRIPTIONAL REPRESSOR OF EMRAB OPERON"/>
    <property type="match status" value="1"/>
</dbReference>
<dbReference type="SMART" id="SM00347">
    <property type="entry name" value="HTH_MARR"/>
    <property type="match status" value="1"/>
</dbReference>
<keyword evidence="6" id="KW-1185">Reference proteome</keyword>
<evidence type="ECO:0000259" key="4">
    <source>
        <dbReference type="PROSITE" id="PS50995"/>
    </source>
</evidence>
<keyword evidence="3" id="KW-0804">Transcription</keyword>
<dbReference type="RefSeq" id="WP_326709519.1">
    <property type="nucleotide sequence ID" value="NZ_JBGOSP010000007.1"/>
</dbReference>
<evidence type="ECO:0000313" key="6">
    <source>
        <dbReference type="Proteomes" id="UP001571476"/>
    </source>
</evidence>
<evidence type="ECO:0000256" key="1">
    <source>
        <dbReference type="ARBA" id="ARBA00023015"/>
    </source>
</evidence>
<gene>
    <name evidence="5" type="ORF">ACEG43_17475</name>
</gene>
<dbReference type="InterPro" id="IPR036390">
    <property type="entry name" value="WH_DNA-bd_sf"/>
</dbReference>
<dbReference type="PANTHER" id="PTHR42756">
    <property type="entry name" value="TRANSCRIPTIONAL REGULATOR, MARR"/>
    <property type="match status" value="1"/>
</dbReference>
<dbReference type="InterPro" id="IPR036388">
    <property type="entry name" value="WH-like_DNA-bd_sf"/>
</dbReference>
<feature type="domain" description="HTH marR-type" evidence="4">
    <location>
        <begin position="41"/>
        <end position="175"/>
    </location>
</feature>
<dbReference type="Proteomes" id="UP001571476">
    <property type="component" value="Unassembled WGS sequence"/>
</dbReference>
<organism evidence="5 6">
    <name type="scientific">Streptomyces aureus</name>
    <dbReference type="NCBI Taxonomy" id="193461"/>
    <lineage>
        <taxon>Bacteria</taxon>
        <taxon>Bacillati</taxon>
        <taxon>Actinomycetota</taxon>
        <taxon>Actinomycetes</taxon>
        <taxon>Kitasatosporales</taxon>
        <taxon>Streptomycetaceae</taxon>
        <taxon>Streptomyces</taxon>
    </lineage>
</organism>
<keyword evidence="1" id="KW-0805">Transcription regulation</keyword>
<accession>A0ABV4SJX2</accession>
<dbReference type="Gene3D" id="1.10.10.10">
    <property type="entry name" value="Winged helix-like DNA-binding domain superfamily/Winged helix DNA-binding domain"/>
    <property type="match status" value="1"/>
</dbReference>
<evidence type="ECO:0000256" key="3">
    <source>
        <dbReference type="ARBA" id="ARBA00023163"/>
    </source>
</evidence>
<dbReference type="EMBL" id="JBGOSP010000007">
    <property type="protein sequence ID" value="MFA3837934.1"/>
    <property type="molecule type" value="Genomic_DNA"/>
</dbReference>
<evidence type="ECO:0000256" key="2">
    <source>
        <dbReference type="ARBA" id="ARBA00023125"/>
    </source>
</evidence>
<dbReference type="PROSITE" id="PS50995">
    <property type="entry name" value="HTH_MARR_2"/>
    <property type="match status" value="1"/>
</dbReference>
<evidence type="ECO:0000313" key="5">
    <source>
        <dbReference type="EMBL" id="MFA3837934.1"/>
    </source>
</evidence>
<reference evidence="5 6" key="1">
    <citation type="submission" date="2024-08" db="EMBL/GenBank/DDBJ databases">
        <title>Genome sequence of Streptomyces aureus CACIA-1.46HGO.</title>
        <authorList>
            <person name="Evangelista-Martinez Z."/>
        </authorList>
    </citation>
    <scope>NUCLEOTIDE SEQUENCE [LARGE SCALE GENOMIC DNA]</scope>
    <source>
        <strain evidence="5 6">CACIA-1.46HGO</strain>
    </source>
</reference>
<protein>
    <submittedName>
        <fullName evidence="5">MarR family winged helix-turn-helix transcriptional regulator</fullName>
    </submittedName>
</protein>
<comment type="caution">
    <text evidence="5">The sequence shown here is derived from an EMBL/GenBank/DDBJ whole genome shotgun (WGS) entry which is preliminary data.</text>
</comment>
<dbReference type="SUPFAM" id="SSF46785">
    <property type="entry name" value="Winged helix' DNA-binding domain"/>
    <property type="match status" value="1"/>
</dbReference>
<dbReference type="PRINTS" id="PR00598">
    <property type="entry name" value="HTHMARR"/>
</dbReference>
<dbReference type="InterPro" id="IPR000835">
    <property type="entry name" value="HTH_MarR-typ"/>
</dbReference>